<evidence type="ECO:0000256" key="2">
    <source>
        <dbReference type="ARBA" id="ARBA00008598"/>
    </source>
</evidence>
<dbReference type="EC" id="3.1.21.3" evidence="3"/>
<evidence type="ECO:0000313" key="12">
    <source>
        <dbReference type="EMBL" id="ACV24594.1"/>
    </source>
</evidence>
<keyword evidence="8" id="KW-0378">Hydrolase</keyword>
<evidence type="ECO:0000256" key="5">
    <source>
        <dbReference type="ARBA" id="ARBA00022741"/>
    </source>
</evidence>
<keyword evidence="7" id="KW-0255">Endonuclease</keyword>
<dbReference type="PANTHER" id="PTHR30195:SF15">
    <property type="entry name" value="TYPE I RESTRICTION ENZYME HINDI ENDONUCLEASE SUBUNIT"/>
    <property type="match status" value="1"/>
</dbReference>
<proteinExistence type="inferred from homology"/>
<name>C7P7R2_METFA</name>
<dbReference type="REBASE" id="21678">
    <property type="entry name" value="Mfe86ORF774P"/>
</dbReference>
<evidence type="ECO:0000256" key="8">
    <source>
        <dbReference type="ARBA" id="ARBA00022801"/>
    </source>
</evidence>
<dbReference type="InterPro" id="IPR014001">
    <property type="entry name" value="Helicase_ATP-bd"/>
</dbReference>
<dbReference type="AlphaFoldDB" id="C7P7R2"/>
<dbReference type="Pfam" id="PF04313">
    <property type="entry name" value="HSDR_N"/>
    <property type="match status" value="1"/>
</dbReference>
<dbReference type="EMBL" id="CP001696">
    <property type="protein sequence ID" value="ACV24594.1"/>
    <property type="molecule type" value="Genomic_DNA"/>
</dbReference>
<gene>
    <name evidence="12" type="ordered locus">Mefer_0776</name>
</gene>
<dbReference type="GO" id="GO:0005524">
    <property type="term" value="F:ATP binding"/>
    <property type="evidence" value="ECO:0007669"/>
    <property type="project" value="UniProtKB-KW"/>
</dbReference>
<dbReference type="Pfam" id="PF22679">
    <property type="entry name" value="T1R_D3-like"/>
    <property type="match status" value="1"/>
</dbReference>
<accession>C7P7R2</accession>
<dbReference type="InterPro" id="IPR040980">
    <property type="entry name" value="SWI2_SNF2"/>
</dbReference>
<dbReference type="SMART" id="SM00487">
    <property type="entry name" value="DEXDc"/>
    <property type="match status" value="1"/>
</dbReference>
<keyword evidence="13" id="KW-1185">Reference proteome</keyword>
<dbReference type="Gene3D" id="3.40.50.300">
    <property type="entry name" value="P-loop containing nucleotide triphosphate hydrolases"/>
    <property type="match status" value="2"/>
</dbReference>
<evidence type="ECO:0000256" key="4">
    <source>
        <dbReference type="ARBA" id="ARBA00022722"/>
    </source>
</evidence>
<dbReference type="Gene3D" id="3.90.1570.50">
    <property type="match status" value="1"/>
</dbReference>
<dbReference type="RefSeq" id="WP_015791331.1">
    <property type="nucleotide sequence ID" value="NC_013156.1"/>
</dbReference>
<comment type="similarity">
    <text evidence="2">Belongs to the HsdR family.</text>
</comment>
<evidence type="ECO:0000256" key="1">
    <source>
        <dbReference type="ARBA" id="ARBA00000851"/>
    </source>
</evidence>
<dbReference type="HOGENOM" id="CLU_005762_0_0_2"/>
<dbReference type="PROSITE" id="PS51192">
    <property type="entry name" value="HELICASE_ATP_BIND_1"/>
    <property type="match status" value="1"/>
</dbReference>
<evidence type="ECO:0000259" key="11">
    <source>
        <dbReference type="PROSITE" id="PS51192"/>
    </source>
</evidence>
<dbReference type="KEGG" id="mfe:Mefer_0776"/>
<dbReference type="Pfam" id="PF18766">
    <property type="entry name" value="SWI2_SNF2"/>
    <property type="match status" value="1"/>
</dbReference>
<dbReference type="SUPFAM" id="SSF52540">
    <property type="entry name" value="P-loop containing nucleoside triphosphate hydrolases"/>
    <property type="match status" value="2"/>
</dbReference>
<evidence type="ECO:0000256" key="7">
    <source>
        <dbReference type="ARBA" id="ARBA00022759"/>
    </source>
</evidence>
<keyword evidence="6" id="KW-0680">Restriction system</keyword>
<organism evidence="12 13">
    <name type="scientific">Methanocaldococcus fervens (strain DSM 4213 / JCM 15782 / AG86)</name>
    <name type="common">Methanococcus fervens</name>
    <dbReference type="NCBI Taxonomy" id="573064"/>
    <lineage>
        <taxon>Archaea</taxon>
        <taxon>Methanobacteriati</taxon>
        <taxon>Methanobacteriota</taxon>
        <taxon>Methanomada group</taxon>
        <taxon>Methanococci</taxon>
        <taxon>Methanococcales</taxon>
        <taxon>Methanocaldococcaceae</taxon>
        <taxon>Methanocaldococcus</taxon>
    </lineage>
</organism>
<dbReference type="CDD" id="cd22332">
    <property type="entry name" value="HsdR_N"/>
    <property type="match status" value="1"/>
</dbReference>
<evidence type="ECO:0000256" key="9">
    <source>
        <dbReference type="ARBA" id="ARBA00022840"/>
    </source>
</evidence>
<dbReference type="GeneID" id="8365451"/>
<evidence type="ECO:0000256" key="3">
    <source>
        <dbReference type="ARBA" id="ARBA00012654"/>
    </source>
</evidence>
<protein>
    <recommendedName>
        <fullName evidence="3">type I site-specific deoxyribonuclease</fullName>
        <ecNumber evidence="3">3.1.21.3</ecNumber>
    </recommendedName>
</protein>
<dbReference type="InterPro" id="IPR055180">
    <property type="entry name" value="HsdR_RecA-like_helicase_dom_2"/>
</dbReference>
<keyword evidence="9" id="KW-0067">ATP-binding</keyword>
<dbReference type="GO" id="GO:0120545">
    <property type="term" value="F:nucleic acid conformation isomerase activity"/>
    <property type="evidence" value="ECO:0007669"/>
    <property type="project" value="UniProtKB-ARBA"/>
</dbReference>
<dbReference type="InterPro" id="IPR004473">
    <property type="entry name" value="Restrct_endonuc_typeI_HsdR"/>
</dbReference>
<keyword evidence="10" id="KW-0238">DNA-binding</keyword>
<evidence type="ECO:0000313" key="13">
    <source>
        <dbReference type="Proteomes" id="UP000001495"/>
    </source>
</evidence>
<dbReference type="InterPro" id="IPR007409">
    <property type="entry name" value="Restrct_endonuc_type1_HsdR_N"/>
</dbReference>
<comment type="catalytic activity">
    <reaction evidence="1">
        <text>Endonucleolytic cleavage of DNA to give random double-stranded fragments with terminal 5'-phosphates, ATP is simultaneously hydrolyzed.</text>
        <dbReference type="EC" id="3.1.21.3"/>
    </reaction>
</comment>
<dbReference type="STRING" id="573064.Mefer_0776"/>
<reference evidence="12" key="1">
    <citation type="submission" date="2009-08" db="EMBL/GenBank/DDBJ databases">
        <title>Complete sequence of chromosome of Methanocaldococcus fervens AG86.</title>
        <authorList>
            <consortium name="US DOE Joint Genome Institute"/>
            <person name="Lucas S."/>
            <person name="Copeland A."/>
            <person name="Lapidus A."/>
            <person name="Glavina del Rio T."/>
            <person name="Tice H."/>
            <person name="Bruce D."/>
            <person name="Goodwin L."/>
            <person name="Pitluck S."/>
            <person name="Chertkov O."/>
            <person name="Detter J.C."/>
            <person name="Han C."/>
            <person name="Tapia R."/>
            <person name="Larimer F."/>
            <person name="Land M."/>
            <person name="Hauser L."/>
            <person name="Kyrpides N."/>
            <person name="Ovchinnikova G."/>
            <person name="Lupa-Sieprawska M."/>
            <person name="Whitman W.B."/>
        </authorList>
    </citation>
    <scope>NUCLEOTIDE SEQUENCE [LARGE SCALE GENOMIC DNA]</scope>
    <source>
        <strain evidence="12">AG86</strain>
    </source>
</reference>
<dbReference type="NCBIfam" id="TIGR00348">
    <property type="entry name" value="hsdR"/>
    <property type="match status" value="1"/>
</dbReference>
<dbReference type="PANTHER" id="PTHR30195">
    <property type="entry name" value="TYPE I SITE-SPECIFIC DEOXYRIBONUCLEASE PROTEIN SUBUNIT M AND R"/>
    <property type="match status" value="1"/>
</dbReference>
<dbReference type="GO" id="GO:0009307">
    <property type="term" value="P:DNA restriction-modification system"/>
    <property type="evidence" value="ECO:0007669"/>
    <property type="project" value="UniProtKB-KW"/>
</dbReference>
<dbReference type="GO" id="GO:0003677">
    <property type="term" value="F:DNA binding"/>
    <property type="evidence" value="ECO:0007669"/>
    <property type="project" value="UniProtKB-KW"/>
</dbReference>
<evidence type="ECO:0000256" key="6">
    <source>
        <dbReference type="ARBA" id="ARBA00022747"/>
    </source>
</evidence>
<evidence type="ECO:0000256" key="10">
    <source>
        <dbReference type="ARBA" id="ARBA00023125"/>
    </source>
</evidence>
<dbReference type="InterPro" id="IPR027417">
    <property type="entry name" value="P-loop_NTPase"/>
</dbReference>
<sequence length="1016" mass="121240">MPIPEIYVHRNIEGNLNKLGWKPLDESFYNEAFNNYIIKPILEEQLKIINDHIEEYKEEFIEKAINKLINEQKPENILDYIKNGILITLDKGRKGQVSNRVKLIDYKNIEKNVFNYAHELKFKGNDNIIPDFTLFVNGIPIIIIEAKRELSEKETYEEAINQINRYEREAPKLFSYVQFAIAYGDEKLYISTYPNEEKEDRFKKPYKWKNVKKEEDIWDLLKRERVLDIIKNFIFFSKDRAGRKTKIIPRYMQYWAVKKAYERIINYLNNEDYKNRGLIWHWQGSGKTFEIIYLAEIFYNEFKNRDPIVFIMVDRRELENQFNDDIIALQNITFKESFKRIESIEELKKVLKIIKESEKNINISGKGVYLVMMHKFDKNKLNDFINSFGSIDKKEILILRDEAHRTESGKFATLRNKILKNAIAIGFTGTPIHKKDASTFKEYAYPKEGEFYLDRFFIEESIKEGFTLPLIWRVVKPEDIKDISEEEIKNIIEKLFVDEEDADKIVVSKKEIAEKIKLSDLLKSESSIREASKYIANNILEDTENFKFKAMVIAQDRKSCILFKKYLDKYLKEKIRDYDENWTQVVITYQHNDEVEIENYKKMIENRYNKNVDELNKEWADKFKTSNEPKILIVNKKLLTGFDAPILKTIYLHQFLKDYLLLQASARANRPAKNKKYGLIVDLTGILIENYKKAIENYNLYRDEAINKDILNNLFVETSKIWESFLTKLDEFKKLFNSIVGIDFNNFIENLKKHKEPEKEFKKIIAKITLSDKFDYFYTKLRELIQLFEAVGAYGEKLNYYEMYEWLKLLSAGINKQTKPKSYKIPYNRIKKELIKYLEFDTYKDIASIPLDLKLLKNLKEDEFNVIVANIIYFALDTTKNKKEPIYRIIYNRIKELKNEYITRTKKSEEVINELINYLNSLKTYEEEEKSLSNSDKALKNILFYLNYIKNCNIRKLPLTEKTLKNLEDKKLIKPSDFDKIKKFLFIDLRNAIKETEKRRKMSNKIVEEIIKPIFT</sequence>
<feature type="domain" description="Helicase ATP-binding" evidence="11">
    <location>
        <begin position="268"/>
        <end position="449"/>
    </location>
</feature>
<dbReference type="GO" id="GO:0009035">
    <property type="term" value="F:type I site-specific deoxyribonuclease activity"/>
    <property type="evidence" value="ECO:0007669"/>
    <property type="project" value="UniProtKB-EC"/>
</dbReference>
<keyword evidence="4" id="KW-0540">Nuclease</keyword>
<dbReference type="eggNOG" id="arCOG00878">
    <property type="taxonomic scope" value="Archaea"/>
</dbReference>
<dbReference type="InterPro" id="IPR051268">
    <property type="entry name" value="Type-I_R_enzyme_R_subunit"/>
</dbReference>
<keyword evidence="5" id="KW-0547">Nucleotide-binding</keyword>
<dbReference type="Proteomes" id="UP000001495">
    <property type="component" value="Chromosome"/>
</dbReference>